<evidence type="ECO:0000256" key="5">
    <source>
        <dbReference type="ARBA" id="ARBA00023136"/>
    </source>
</evidence>
<keyword evidence="6 7" id="KW-0408">Iron</keyword>
<dbReference type="SUPFAM" id="SSF48264">
    <property type="entry name" value="Cytochrome P450"/>
    <property type="match status" value="1"/>
</dbReference>
<dbReference type="GO" id="GO:0016709">
    <property type="term" value="F:oxidoreductase activity, acting on paired donors, with incorporation or reduction of molecular oxygen, NAD(P)H as one donor, and incorporation of one atom of oxygen"/>
    <property type="evidence" value="ECO:0007669"/>
    <property type="project" value="TreeGrafter"/>
</dbReference>
<dbReference type="InterPro" id="IPR051103">
    <property type="entry name" value="Plant_metabolite_P450s"/>
</dbReference>
<comment type="similarity">
    <text evidence="7">Belongs to the cytochrome P450 family.</text>
</comment>
<evidence type="ECO:0000256" key="1">
    <source>
        <dbReference type="ARBA" id="ARBA00004167"/>
    </source>
</evidence>
<organism evidence="9 10">
    <name type="scientific">Triticum turgidum subsp. durum</name>
    <name type="common">Durum wheat</name>
    <name type="synonym">Triticum durum</name>
    <dbReference type="NCBI Taxonomy" id="4567"/>
    <lineage>
        <taxon>Eukaryota</taxon>
        <taxon>Viridiplantae</taxon>
        <taxon>Streptophyta</taxon>
        <taxon>Embryophyta</taxon>
        <taxon>Tracheophyta</taxon>
        <taxon>Spermatophyta</taxon>
        <taxon>Magnoliopsida</taxon>
        <taxon>Liliopsida</taxon>
        <taxon>Poales</taxon>
        <taxon>Poaceae</taxon>
        <taxon>BOP clade</taxon>
        <taxon>Pooideae</taxon>
        <taxon>Triticodae</taxon>
        <taxon>Triticeae</taxon>
        <taxon>Triticinae</taxon>
        <taxon>Triticum</taxon>
    </lineage>
</organism>
<evidence type="ECO:0000256" key="3">
    <source>
        <dbReference type="ARBA" id="ARBA00022723"/>
    </source>
</evidence>
<dbReference type="Proteomes" id="UP000324705">
    <property type="component" value="Chromosome 6A"/>
</dbReference>
<evidence type="ECO:0000256" key="8">
    <source>
        <dbReference type="SAM" id="Phobius"/>
    </source>
</evidence>
<sequence length="506" mass="55766">MEDWVYYSLSISLCLTLSLVFSSLRKAKAAGSSFLPPGPTSLTAFGPLLLLAWTSVNIESIVRVARSWYGPVFTLYLLPSFPVVFVADRAVAHRVLVQLGSAFANRPPANLATRIFSSDQHNITSAAYGPLWRTLRQNLTGRALHPSSIPRYAAARRRAASGLVDGIARQMHSESGVVLIEGLLHDAVFHVIACMCFGQGLDAAAIAAVTSLQRQSLKEVVGFQVFGSSPRVSKLLFWRRYQRMLSMRRRQEEVFIPLIRACRARRNTAGEIFEMDCYVDSLISLRIPEEDGSSRHLTDGEIVALCTELLSGPVDSTVNMLQWAMANLVTRPEIQAKLRAEINNVATARSPAVPPVVLELLRRHPPARFILPHAAAGENGTVLDGFTVPKEVSVNFTLGDMAMDRKVWPDPTQFRPERFLPGGEGEDLDLTGSKEIKMMPFGAGRRMCPGIDVSLLHVNLLVATMVRAFQWSEVPGEPVDFAETLELTIVMKRPLRAKVVPCHATS</sequence>
<keyword evidence="5 8" id="KW-0472">Membrane</keyword>
<dbReference type="CDD" id="cd11075">
    <property type="entry name" value="CYP77_89"/>
    <property type="match status" value="1"/>
</dbReference>
<dbReference type="Gramene" id="TRITD6Av1G222270.1">
    <property type="protein sequence ID" value="TRITD6Av1G222270.1"/>
    <property type="gene ID" value="TRITD6Av1G222270"/>
</dbReference>
<evidence type="ECO:0000313" key="9">
    <source>
        <dbReference type="EMBL" id="VAI51745.1"/>
    </source>
</evidence>
<evidence type="ECO:0008006" key="11">
    <source>
        <dbReference type="Google" id="ProtNLM"/>
    </source>
</evidence>
<dbReference type="PRINTS" id="PR00463">
    <property type="entry name" value="EP450I"/>
</dbReference>
<evidence type="ECO:0000256" key="2">
    <source>
        <dbReference type="ARBA" id="ARBA00022692"/>
    </source>
</evidence>
<reference evidence="9 10" key="1">
    <citation type="submission" date="2017-09" db="EMBL/GenBank/DDBJ databases">
        <authorList>
            <consortium name="International Durum Wheat Genome Sequencing Consortium (IDWGSC)"/>
            <person name="Milanesi L."/>
        </authorList>
    </citation>
    <scope>NUCLEOTIDE SEQUENCE [LARGE SCALE GENOMIC DNA]</scope>
    <source>
        <strain evidence="10">cv. Svevo</strain>
    </source>
</reference>
<dbReference type="AlphaFoldDB" id="A0A9R0YC68"/>
<keyword evidence="7" id="KW-0560">Oxidoreductase</keyword>
<keyword evidence="10" id="KW-1185">Reference proteome</keyword>
<dbReference type="PANTHER" id="PTHR24298:SF851">
    <property type="entry name" value="CYTOCHROME P450 FAMILY 87 SUBFAMILY A POLYPEPTIDE 6"/>
    <property type="match status" value="1"/>
</dbReference>
<protein>
    <recommendedName>
        <fullName evidence="11">Cytochrome P450</fullName>
    </recommendedName>
</protein>
<dbReference type="Gene3D" id="1.10.630.10">
    <property type="entry name" value="Cytochrome P450"/>
    <property type="match status" value="1"/>
</dbReference>
<keyword evidence="6 7" id="KW-0349">Heme</keyword>
<dbReference type="PANTHER" id="PTHR24298">
    <property type="entry name" value="FLAVONOID 3'-MONOOXYGENASE-RELATED"/>
    <property type="match status" value="1"/>
</dbReference>
<accession>A0A9R0YC68</accession>
<dbReference type="OMA" id="VPCHATI"/>
<dbReference type="InterPro" id="IPR036396">
    <property type="entry name" value="Cyt_P450_sf"/>
</dbReference>
<proteinExistence type="inferred from homology"/>
<evidence type="ECO:0000256" key="6">
    <source>
        <dbReference type="PIRSR" id="PIRSR602401-1"/>
    </source>
</evidence>
<dbReference type="GO" id="GO:0020037">
    <property type="term" value="F:heme binding"/>
    <property type="evidence" value="ECO:0007669"/>
    <property type="project" value="InterPro"/>
</dbReference>
<name>A0A9R0YC68_TRITD</name>
<keyword evidence="4 8" id="KW-1133">Transmembrane helix</keyword>
<evidence type="ECO:0000313" key="10">
    <source>
        <dbReference type="Proteomes" id="UP000324705"/>
    </source>
</evidence>
<dbReference type="GO" id="GO:0016020">
    <property type="term" value="C:membrane"/>
    <property type="evidence" value="ECO:0007669"/>
    <property type="project" value="UniProtKB-SubCell"/>
</dbReference>
<keyword evidence="2 8" id="KW-0812">Transmembrane</keyword>
<evidence type="ECO:0000256" key="7">
    <source>
        <dbReference type="RuleBase" id="RU000461"/>
    </source>
</evidence>
<evidence type="ECO:0000256" key="4">
    <source>
        <dbReference type="ARBA" id="ARBA00022989"/>
    </source>
</evidence>
<dbReference type="InterPro" id="IPR001128">
    <property type="entry name" value="Cyt_P450"/>
</dbReference>
<dbReference type="InterPro" id="IPR002401">
    <property type="entry name" value="Cyt_P450_E_grp-I"/>
</dbReference>
<feature type="binding site" description="axial binding residue" evidence="6">
    <location>
        <position position="448"/>
    </location>
    <ligand>
        <name>heme</name>
        <dbReference type="ChEBI" id="CHEBI:30413"/>
    </ligand>
    <ligandPart>
        <name>Fe</name>
        <dbReference type="ChEBI" id="CHEBI:18248"/>
    </ligandPart>
</feature>
<gene>
    <name evidence="9" type="ORF">TRITD_6Av1G222270</name>
</gene>
<dbReference type="GO" id="GO:0005506">
    <property type="term" value="F:iron ion binding"/>
    <property type="evidence" value="ECO:0007669"/>
    <property type="project" value="InterPro"/>
</dbReference>
<comment type="subcellular location">
    <subcellularLocation>
        <location evidence="1">Membrane</location>
        <topology evidence="1">Single-pass membrane protein</topology>
    </subcellularLocation>
</comment>
<dbReference type="InterPro" id="IPR017972">
    <property type="entry name" value="Cyt_P450_CS"/>
</dbReference>
<keyword evidence="7" id="KW-0503">Monooxygenase</keyword>
<keyword evidence="3 6" id="KW-0479">Metal-binding</keyword>
<feature type="transmembrane region" description="Helical" evidence="8">
    <location>
        <begin position="68"/>
        <end position="87"/>
    </location>
</feature>
<dbReference type="PROSITE" id="PS00086">
    <property type="entry name" value="CYTOCHROME_P450"/>
    <property type="match status" value="1"/>
</dbReference>
<dbReference type="EMBL" id="LT934121">
    <property type="protein sequence ID" value="VAI51745.1"/>
    <property type="molecule type" value="Genomic_DNA"/>
</dbReference>
<comment type="cofactor">
    <cofactor evidence="6">
        <name>heme</name>
        <dbReference type="ChEBI" id="CHEBI:30413"/>
    </cofactor>
</comment>
<dbReference type="Pfam" id="PF00067">
    <property type="entry name" value="p450"/>
    <property type="match status" value="1"/>
</dbReference>
<feature type="transmembrane region" description="Helical" evidence="8">
    <location>
        <begin position="36"/>
        <end position="56"/>
    </location>
</feature>
<feature type="transmembrane region" description="Helical" evidence="8">
    <location>
        <begin position="6"/>
        <end position="24"/>
    </location>
</feature>